<dbReference type="Gene3D" id="3.10.180.10">
    <property type="entry name" value="2,3-Dihydroxybiphenyl 1,2-Dioxygenase, domain 1"/>
    <property type="match status" value="1"/>
</dbReference>
<dbReference type="PROSITE" id="PS51819">
    <property type="entry name" value="VOC"/>
    <property type="match status" value="1"/>
</dbReference>
<evidence type="ECO:0000313" key="3">
    <source>
        <dbReference type="Proteomes" id="UP000245712"/>
    </source>
</evidence>
<protein>
    <submittedName>
        <fullName evidence="2">Catechol 2,3-dioxygenase-like lactoylglutathione lyase family enzyme</fullName>
    </submittedName>
</protein>
<proteinExistence type="predicted"/>
<sequence>MQLDHVTLVTPDLEGTRRFFCDIVGLDDGPRPPFRVDGHWLYAKGSARVPLVHLVDATVPAQPPALVAPRIDHVAFRVAPGEAWRALLQRLAAHRVPYQVAEVPASAEVQLFVALAPGVVVEFVTSSPVGAPAGVQPGAPESH</sequence>
<dbReference type="Proteomes" id="UP000245712">
    <property type="component" value="Unassembled WGS sequence"/>
</dbReference>
<dbReference type="InterPro" id="IPR037523">
    <property type="entry name" value="VOC_core"/>
</dbReference>
<dbReference type="RefSeq" id="WP_112173358.1">
    <property type="nucleotide sequence ID" value="NZ_QEOB01000014.1"/>
</dbReference>
<dbReference type="EMBL" id="QEOB01000014">
    <property type="protein sequence ID" value="PVX77949.1"/>
    <property type="molecule type" value="Genomic_DNA"/>
</dbReference>
<evidence type="ECO:0000313" key="2">
    <source>
        <dbReference type="EMBL" id="PVX77949.1"/>
    </source>
</evidence>
<reference evidence="2 3" key="1">
    <citation type="submission" date="2018-05" db="EMBL/GenBank/DDBJ databases">
        <title>Genomic Encyclopedia of Type Strains, Phase IV (KMG-V): Genome sequencing to study the core and pangenomes of soil and plant-associated prokaryotes.</title>
        <authorList>
            <person name="Whitman W."/>
        </authorList>
    </citation>
    <scope>NUCLEOTIDE SEQUENCE [LARGE SCALE GENOMIC DNA]</scope>
    <source>
        <strain evidence="2 3">SCZa-39</strain>
    </source>
</reference>
<dbReference type="InterPro" id="IPR029068">
    <property type="entry name" value="Glyas_Bleomycin-R_OHBP_Dase"/>
</dbReference>
<comment type="caution">
    <text evidence="2">The sequence shown here is derived from an EMBL/GenBank/DDBJ whole genome shotgun (WGS) entry which is preliminary data.</text>
</comment>
<dbReference type="SUPFAM" id="SSF54593">
    <property type="entry name" value="Glyoxalase/Bleomycin resistance protein/Dihydroxybiphenyl dioxygenase"/>
    <property type="match status" value="1"/>
</dbReference>
<keyword evidence="3" id="KW-1185">Reference proteome</keyword>
<evidence type="ECO:0000259" key="1">
    <source>
        <dbReference type="PROSITE" id="PS51819"/>
    </source>
</evidence>
<dbReference type="Pfam" id="PF13669">
    <property type="entry name" value="Glyoxalase_4"/>
    <property type="match status" value="1"/>
</dbReference>
<accession>A0ABX5KG80</accession>
<organism evidence="2 3">
    <name type="scientific">Paraburkholderia unamae</name>
    <dbReference type="NCBI Taxonomy" id="219649"/>
    <lineage>
        <taxon>Bacteria</taxon>
        <taxon>Pseudomonadati</taxon>
        <taxon>Pseudomonadota</taxon>
        <taxon>Betaproteobacteria</taxon>
        <taxon>Burkholderiales</taxon>
        <taxon>Burkholderiaceae</taxon>
        <taxon>Paraburkholderia</taxon>
    </lineage>
</organism>
<feature type="domain" description="VOC" evidence="1">
    <location>
        <begin position="2"/>
        <end position="126"/>
    </location>
</feature>
<gene>
    <name evidence="2" type="ORF">C7402_114180</name>
</gene>
<name>A0ABX5KG80_9BURK</name>